<dbReference type="AlphaFoldDB" id="A0A545AHU0"/>
<feature type="transmembrane region" description="Helical" evidence="9">
    <location>
        <begin position="111"/>
        <end position="140"/>
    </location>
</feature>
<dbReference type="PANTHER" id="PTHR33908:SF11">
    <property type="entry name" value="MEMBRANE PROTEIN"/>
    <property type="match status" value="1"/>
</dbReference>
<feature type="transmembrane region" description="Helical" evidence="9">
    <location>
        <begin position="716"/>
        <end position="736"/>
    </location>
</feature>
<feature type="transmembrane region" description="Helical" evidence="9">
    <location>
        <begin position="578"/>
        <end position="602"/>
    </location>
</feature>
<reference evidence="10 11" key="1">
    <citation type="submission" date="2019-07" db="EMBL/GenBank/DDBJ databases">
        <title>Cryptosporangium phraense sp. nov., isolated from plant litter.</title>
        <authorList>
            <person name="Suriyachadkun C."/>
        </authorList>
    </citation>
    <scope>NUCLEOTIDE SEQUENCE [LARGE SCALE GENOMIC DNA]</scope>
    <source>
        <strain evidence="10 11">A-T 5661</strain>
    </source>
</reference>
<feature type="compositionally biased region" description="Pro residues" evidence="8">
    <location>
        <begin position="797"/>
        <end position="827"/>
    </location>
</feature>
<dbReference type="InParanoid" id="A0A545AHU0"/>
<dbReference type="GO" id="GO:0016763">
    <property type="term" value="F:pentosyltransferase activity"/>
    <property type="evidence" value="ECO:0007669"/>
    <property type="project" value="TreeGrafter"/>
</dbReference>
<dbReference type="Proteomes" id="UP000317982">
    <property type="component" value="Unassembled WGS sequence"/>
</dbReference>
<feature type="transmembrane region" description="Helical" evidence="9">
    <location>
        <begin position="334"/>
        <end position="351"/>
    </location>
</feature>
<feature type="region of interest" description="Disordered" evidence="8">
    <location>
        <begin position="796"/>
        <end position="875"/>
    </location>
</feature>
<evidence type="ECO:0000256" key="2">
    <source>
        <dbReference type="ARBA" id="ARBA00022475"/>
    </source>
</evidence>
<comment type="caution">
    <text evidence="10">The sequence shown here is derived from an EMBL/GenBank/DDBJ whole genome shotgun (WGS) entry which is preliminary data.</text>
</comment>
<keyword evidence="6 9" id="KW-1133">Transmembrane helix</keyword>
<feature type="transmembrane region" description="Helical" evidence="9">
    <location>
        <begin position="769"/>
        <end position="789"/>
    </location>
</feature>
<dbReference type="OrthoDB" id="5167030at2"/>
<accession>A0A545AHU0</accession>
<keyword evidence="2" id="KW-1003">Cell membrane</keyword>
<evidence type="ECO:0000256" key="3">
    <source>
        <dbReference type="ARBA" id="ARBA00022676"/>
    </source>
</evidence>
<dbReference type="GO" id="GO:0005886">
    <property type="term" value="C:plasma membrane"/>
    <property type="evidence" value="ECO:0007669"/>
    <property type="project" value="UniProtKB-SubCell"/>
</dbReference>
<feature type="transmembrane region" description="Helical" evidence="9">
    <location>
        <begin position="655"/>
        <end position="676"/>
    </location>
</feature>
<feature type="transmembrane region" description="Helical" evidence="9">
    <location>
        <begin position="241"/>
        <end position="264"/>
    </location>
</feature>
<keyword evidence="7 9" id="KW-0472">Membrane</keyword>
<dbReference type="InterPro" id="IPR050297">
    <property type="entry name" value="LipidA_mod_glycosyltrf_83"/>
</dbReference>
<organism evidence="10 11">
    <name type="scientific">Cryptosporangium phraense</name>
    <dbReference type="NCBI Taxonomy" id="2593070"/>
    <lineage>
        <taxon>Bacteria</taxon>
        <taxon>Bacillati</taxon>
        <taxon>Actinomycetota</taxon>
        <taxon>Actinomycetes</taxon>
        <taxon>Cryptosporangiales</taxon>
        <taxon>Cryptosporangiaceae</taxon>
        <taxon>Cryptosporangium</taxon>
    </lineage>
</organism>
<evidence type="ECO:0000313" key="10">
    <source>
        <dbReference type="EMBL" id="TQS40886.1"/>
    </source>
</evidence>
<dbReference type="RefSeq" id="WP_142708650.1">
    <property type="nucleotide sequence ID" value="NZ_VIRS01000032.1"/>
</dbReference>
<feature type="transmembrane region" description="Helical" evidence="9">
    <location>
        <begin position="614"/>
        <end position="643"/>
    </location>
</feature>
<evidence type="ECO:0000256" key="7">
    <source>
        <dbReference type="ARBA" id="ARBA00023136"/>
    </source>
</evidence>
<feature type="transmembrane region" description="Helical" evidence="9">
    <location>
        <begin position="196"/>
        <end position="229"/>
    </location>
</feature>
<dbReference type="GO" id="GO:0009103">
    <property type="term" value="P:lipopolysaccharide biosynthetic process"/>
    <property type="evidence" value="ECO:0007669"/>
    <property type="project" value="UniProtKB-ARBA"/>
</dbReference>
<evidence type="ECO:0000256" key="8">
    <source>
        <dbReference type="SAM" id="MobiDB-lite"/>
    </source>
</evidence>
<name>A0A545AHU0_9ACTN</name>
<feature type="transmembrane region" description="Helical" evidence="9">
    <location>
        <begin position="531"/>
        <end position="557"/>
    </location>
</feature>
<comment type="subcellular location">
    <subcellularLocation>
        <location evidence="1">Cell membrane</location>
        <topology evidence="1">Multi-pass membrane protein</topology>
    </subcellularLocation>
</comment>
<evidence type="ECO:0000256" key="4">
    <source>
        <dbReference type="ARBA" id="ARBA00022679"/>
    </source>
</evidence>
<evidence type="ECO:0000256" key="5">
    <source>
        <dbReference type="ARBA" id="ARBA00022692"/>
    </source>
</evidence>
<keyword evidence="11" id="KW-1185">Reference proteome</keyword>
<proteinExistence type="predicted"/>
<keyword evidence="3" id="KW-0328">Glycosyltransferase</keyword>
<keyword evidence="4" id="KW-0808">Transferase</keyword>
<feature type="transmembrane region" description="Helical" evidence="9">
    <location>
        <begin position="743"/>
        <end position="763"/>
    </location>
</feature>
<feature type="transmembrane region" description="Helical" evidence="9">
    <location>
        <begin position="424"/>
        <end position="447"/>
    </location>
</feature>
<gene>
    <name evidence="10" type="ORF">FL583_32170</name>
</gene>
<evidence type="ECO:0000256" key="6">
    <source>
        <dbReference type="ARBA" id="ARBA00022989"/>
    </source>
</evidence>
<evidence type="ECO:0000256" key="9">
    <source>
        <dbReference type="SAM" id="Phobius"/>
    </source>
</evidence>
<keyword evidence="5 9" id="KW-0812">Transmembrane</keyword>
<dbReference type="PANTHER" id="PTHR33908">
    <property type="entry name" value="MANNOSYLTRANSFERASE YKCB-RELATED"/>
    <property type="match status" value="1"/>
</dbReference>
<feature type="transmembrane region" description="Helical" evidence="9">
    <location>
        <begin position="310"/>
        <end position="327"/>
    </location>
</feature>
<feature type="transmembrane region" description="Helical" evidence="9">
    <location>
        <begin position="147"/>
        <end position="166"/>
    </location>
</feature>
<feature type="compositionally biased region" description="Low complexity" evidence="8">
    <location>
        <begin position="828"/>
        <end position="858"/>
    </location>
</feature>
<feature type="transmembrane region" description="Helical" evidence="9">
    <location>
        <begin position="12"/>
        <end position="33"/>
    </location>
</feature>
<protein>
    <submittedName>
        <fullName evidence="10">Uncharacterized protein</fullName>
    </submittedName>
</protein>
<feature type="transmembrane region" description="Helical" evidence="9">
    <location>
        <begin position="357"/>
        <end position="377"/>
    </location>
</feature>
<evidence type="ECO:0000313" key="11">
    <source>
        <dbReference type="Proteomes" id="UP000317982"/>
    </source>
</evidence>
<evidence type="ECO:0000256" key="1">
    <source>
        <dbReference type="ARBA" id="ARBA00004651"/>
    </source>
</evidence>
<dbReference type="EMBL" id="VIRS01000032">
    <property type="protein sequence ID" value="TQS40886.1"/>
    <property type="molecule type" value="Genomic_DNA"/>
</dbReference>
<sequence length="875" mass="93948">MRTIHRRLVAALPVRAWILLALLYVLAVALALITNPQFGPDSRIYLAWTYWYLGHPQPEAAQLSYNYLWDNGGLKDCWSCWPDDYQHKFFTGQYAAVVGPRVLLPFLSAPFVALIGPMGMLVVPMVGYAIAVVATVMLASRLWGQRWALLSGVVLLLPVYVSRWSVVAHTEGPAFALLAAPLLLLPLAKRTTRKHLVWYVVLVAVGMLNRQFAIALPAAVGSAWLLVAIRDRAFRNVWLPFAFWGNLVGFGILIAQMVVTPIIFGGEELSLTAQFNALSQQYFQAQGLAAIAPVTWNIITSDLLRVRYDLGLMALLVMLTVAVIWRFRSELSAMAVGAFLTVSAINVIEFWPASFRYHAPIVPLLVLATVALLADLWGPVRQRPSRSTEAVPRTPANRLSENAVRKAIEAARPPRIWAPTRTGLRWIGSLPGHAWLTIGVLVVVTFAELQDRTWHYGPTSIYSLAWAYRILGYSPADASMKTYDDLHMLPFFDSGCGGPCWEYGNTWIYQHATSADPNIVYPVLSAPFVALFGYSGLLVVPVVALLVATVLITVFARRRWGAAAATLTAVMFLLTDRIAVAGLAGTADMLAIALAIGCLFTLPLDGPRSRRALAVFGVLITLALLSRSTSIALVGAVGMAWLAASWNARNPLNRWLPYAATAVGSLVGVVALGQVLPIADARYLGRAREVISEGTGGVVGSIADRIHEATQVDGTYIAADALLCAVLLITVFAAPLRAVRDPLAALAFGGGLVSALLGLLVGVPSGARQFSVVYPLFLLATVSVLVPLAGRFRPRAPDLPPVSGDPPAPAEPGPPPSPATVDPPVPDAVPAALLSADDVDLTAPTPAPADAGPNADGGLWRRSRRPGRAVAVRGT</sequence>